<gene>
    <name evidence="4" type="ORF">NU887_02640</name>
</gene>
<dbReference type="AlphaFoldDB" id="A0A9X2P1L4"/>
<keyword evidence="2" id="KW-0442">Lipid degradation</keyword>
<evidence type="ECO:0000256" key="1">
    <source>
        <dbReference type="ARBA" id="ARBA00023098"/>
    </source>
</evidence>
<accession>A0A9X2P1L4</accession>
<dbReference type="RefSeq" id="WP_258421805.1">
    <property type="nucleotide sequence ID" value="NZ_JANAEZ010000001.1"/>
</dbReference>
<protein>
    <submittedName>
        <fullName evidence="4">Patatin-like phospholipase family protein</fullName>
    </submittedName>
</protein>
<comment type="caution">
    <text evidence="4">The sequence shown here is derived from an EMBL/GenBank/DDBJ whole genome shotgun (WGS) entry which is preliminary data.</text>
</comment>
<evidence type="ECO:0000256" key="2">
    <source>
        <dbReference type="PROSITE-ProRule" id="PRU01161"/>
    </source>
</evidence>
<name>A0A9X2P1L4_9BACT</name>
<dbReference type="InterPro" id="IPR052580">
    <property type="entry name" value="Lipid_Hydrolase"/>
</dbReference>
<reference evidence="4" key="1">
    <citation type="submission" date="2022-08" db="EMBL/GenBank/DDBJ databases">
        <authorList>
            <person name="Zhang D."/>
        </authorList>
    </citation>
    <scope>NUCLEOTIDE SEQUENCE</scope>
    <source>
        <strain evidence="4">XJ19-11</strain>
    </source>
</reference>
<dbReference type="GO" id="GO:0016042">
    <property type="term" value="P:lipid catabolic process"/>
    <property type="evidence" value="ECO:0007669"/>
    <property type="project" value="UniProtKB-UniRule"/>
</dbReference>
<evidence type="ECO:0000313" key="5">
    <source>
        <dbReference type="Proteomes" id="UP001142175"/>
    </source>
</evidence>
<organism evidence="4 5">
    <name type="scientific">Aquiflexum gelatinilyticum</name>
    <dbReference type="NCBI Taxonomy" id="2961943"/>
    <lineage>
        <taxon>Bacteria</taxon>
        <taxon>Pseudomonadati</taxon>
        <taxon>Bacteroidota</taxon>
        <taxon>Cytophagia</taxon>
        <taxon>Cytophagales</taxon>
        <taxon>Cyclobacteriaceae</taxon>
        <taxon>Aquiflexum</taxon>
    </lineage>
</organism>
<feature type="short sequence motif" description="DGA/G" evidence="2">
    <location>
        <begin position="181"/>
        <end position="183"/>
    </location>
</feature>
<dbReference type="SUPFAM" id="SSF52151">
    <property type="entry name" value="FabD/lysophospholipase-like"/>
    <property type="match status" value="1"/>
</dbReference>
<proteinExistence type="predicted"/>
<dbReference type="Pfam" id="PF01734">
    <property type="entry name" value="Patatin"/>
    <property type="match status" value="1"/>
</dbReference>
<keyword evidence="1 2" id="KW-0443">Lipid metabolism</keyword>
<evidence type="ECO:0000259" key="3">
    <source>
        <dbReference type="PROSITE" id="PS51635"/>
    </source>
</evidence>
<dbReference type="PANTHER" id="PTHR46394:SF1">
    <property type="entry name" value="PNPLA DOMAIN-CONTAINING PROTEIN"/>
    <property type="match status" value="1"/>
</dbReference>
<feature type="short sequence motif" description="GXSXG" evidence="2">
    <location>
        <begin position="39"/>
        <end position="43"/>
    </location>
</feature>
<dbReference type="Proteomes" id="UP001142175">
    <property type="component" value="Unassembled WGS sequence"/>
</dbReference>
<dbReference type="EMBL" id="JANSUY010000001">
    <property type="protein sequence ID" value="MCR9013914.1"/>
    <property type="molecule type" value="Genomic_DNA"/>
</dbReference>
<keyword evidence="2" id="KW-0378">Hydrolase</keyword>
<dbReference type="InterPro" id="IPR002641">
    <property type="entry name" value="PNPLA_dom"/>
</dbReference>
<evidence type="ECO:0000313" key="4">
    <source>
        <dbReference type="EMBL" id="MCR9013914.1"/>
    </source>
</evidence>
<feature type="domain" description="PNPLA" evidence="3">
    <location>
        <begin position="6"/>
        <end position="194"/>
    </location>
</feature>
<dbReference type="InterPro" id="IPR016035">
    <property type="entry name" value="Acyl_Trfase/lysoPLipase"/>
</dbReference>
<dbReference type="Gene3D" id="3.40.1090.10">
    <property type="entry name" value="Cytosolic phospholipase A2 catalytic domain"/>
    <property type="match status" value="2"/>
</dbReference>
<sequence>MKIKNLALKGGGVKGIAYVGALREMDRAGLLSGIERVAGTSVGSLLAGMICAGYSVDQVENLLKHHFDLKKFKIGWNPLRIFKFYGLYSGKYILDFIHSYLVGSPKNLPPNVTFRQMKEAGCKELYVFACDLNLHTIQEFSFLKTPEVVVAEAIRASMSIPMFFRAWKFRDSNPNDHIFVDGGIAFNYPLGFFDNERFAPSPDFICEEAIGLYLHDKSSDKEVDLRFSHPLNFLKQLFETLLNVQNIDIGFETAEGNRSVRIDGLGIPSTDFNLSLHDMDRLIRSGADHTRDFLRKNTIIN</sequence>
<feature type="short sequence motif" description="GXGXXG" evidence="2">
    <location>
        <begin position="10"/>
        <end position="15"/>
    </location>
</feature>
<dbReference type="CDD" id="cd07207">
    <property type="entry name" value="Pat_ExoU_VipD_like"/>
    <property type="match status" value="1"/>
</dbReference>
<dbReference type="GO" id="GO:0016787">
    <property type="term" value="F:hydrolase activity"/>
    <property type="evidence" value="ECO:0007669"/>
    <property type="project" value="UniProtKB-UniRule"/>
</dbReference>
<keyword evidence="5" id="KW-1185">Reference proteome</keyword>
<dbReference type="PANTHER" id="PTHR46394">
    <property type="entry name" value="ANNEXIN"/>
    <property type="match status" value="1"/>
</dbReference>
<feature type="active site" description="Nucleophile" evidence="2">
    <location>
        <position position="41"/>
    </location>
</feature>
<dbReference type="PROSITE" id="PS51635">
    <property type="entry name" value="PNPLA"/>
    <property type="match status" value="1"/>
</dbReference>
<feature type="active site" description="Proton acceptor" evidence="2">
    <location>
        <position position="181"/>
    </location>
</feature>